<feature type="compositionally biased region" description="Basic and acidic residues" evidence="8">
    <location>
        <begin position="212"/>
        <end position="226"/>
    </location>
</feature>
<dbReference type="InterPro" id="IPR006157">
    <property type="entry name" value="FolB_dom"/>
</dbReference>
<comment type="pathway">
    <text evidence="2">Cofactor biosynthesis; tetrahydrofolate biosynthesis; 2-amino-4-hydroxy-6-hydroxymethyl-7,8-dihydropteridine diphosphate from 7,8-dihydroneopterin triphosphate: step 3/4.</text>
</comment>
<reference evidence="12" key="1">
    <citation type="submission" date="2023-07" db="EMBL/GenBank/DDBJ databases">
        <title>Bifidobacterium aquikefiriaerophilum sp. nov. and Bifidobacterium eccum sp. nov., isolated from water kefir.</title>
        <authorList>
            <person name="Breselge S."/>
            <person name="Bellassi P."/>
            <person name="Barcenilla C."/>
            <person name="Alvarez-Ordonez A."/>
            <person name="Morelli L."/>
            <person name="Cotter P.D."/>
        </authorList>
    </citation>
    <scope>NUCLEOTIDE SEQUENCE</scope>
    <source>
        <strain evidence="12">WK012_4_13</strain>
        <strain evidence="11">WK013_4_14</strain>
        <strain evidence="10">WK048_4_13</strain>
    </source>
</reference>
<dbReference type="EMBL" id="CP129675">
    <property type="protein sequence ID" value="XDS45886.1"/>
    <property type="molecule type" value="Genomic_DNA"/>
</dbReference>
<evidence type="ECO:0000259" key="9">
    <source>
        <dbReference type="SMART" id="SM00905"/>
    </source>
</evidence>
<proteinExistence type="inferred from homology"/>
<evidence type="ECO:0000256" key="8">
    <source>
        <dbReference type="SAM" id="MobiDB-lite"/>
    </source>
</evidence>
<dbReference type="GO" id="GO:0005737">
    <property type="term" value="C:cytoplasm"/>
    <property type="evidence" value="ECO:0007669"/>
    <property type="project" value="TreeGrafter"/>
</dbReference>
<evidence type="ECO:0000313" key="10">
    <source>
        <dbReference type="EMBL" id="XDS45886.1"/>
    </source>
</evidence>
<dbReference type="EMBL" id="CP129683">
    <property type="protein sequence ID" value="XDS50552.1"/>
    <property type="molecule type" value="Genomic_DNA"/>
</dbReference>
<feature type="compositionally biased region" description="Low complexity" evidence="8">
    <location>
        <begin position="196"/>
        <end position="211"/>
    </location>
</feature>
<protein>
    <recommendedName>
        <fullName evidence="4">dihydroneopterin aldolase</fullName>
        <ecNumber evidence="4">4.1.2.25</ecNumber>
    </recommendedName>
    <alternativeName>
        <fullName evidence="7">7,8-dihydroneopterin aldolase</fullName>
    </alternativeName>
</protein>
<comment type="similarity">
    <text evidence="3">Belongs to the DHNA family.</text>
</comment>
<dbReference type="EC" id="4.1.2.25" evidence="4"/>
<dbReference type="SUPFAM" id="SSF55620">
    <property type="entry name" value="Tetrahydrobiopterin biosynthesis enzymes-like"/>
    <property type="match status" value="1"/>
</dbReference>
<comment type="catalytic activity">
    <reaction evidence="1">
        <text>7,8-dihydroneopterin = 6-hydroxymethyl-7,8-dihydropterin + glycolaldehyde</text>
        <dbReference type="Rhea" id="RHEA:10540"/>
        <dbReference type="ChEBI" id="CHEBI:17001"/>
        <dbReference type="ChEBI" id="CHEBI:17071"/>
        <dbReference type="ChEBI" id="CHEBI:44841"/>
        <dbReference type="EC" id="4.1.2.25"/>
    </reaction>
</comment>
<evidence type="ECO:0000256" key="5">
    <source>
        <dbReference type="ARBA" id="ARBA00022909"/>
    </source>
</evidence>
<dbReference type="SMART" id="SM00905">
    <property type="entry name" value="FolB"/>
    <property type="match status" value="1"/>
</dbReference>
<keyword evidence="12" id="KW-0413">Isomerase</keyword>
<dbReference type="AlphaFoldDB" id="A0AB39UNQ7"/>
<keyword evidence="5" id="KW-0289">Folate biosynthesis</keyword>
<dbReference type="KEGG" id="bfk:QN062_09250"/>
<evidence type="ECO:0000256" key="1">
    <source>
        <dbReference type="ARBA" id="ARBA00001353"/>
    </source>
</evidence>
<evidence type="ECO:0000256" key="3">
    <source>
        <dbReference type="ARBA" id="ARBA00005708"/>
    </source>
</evidence>
<dbReference type="GO" id="GO:0046656">
    <property type="term" value="P:folic acid biosynthetic process"/>
    <property type="evidence" value="ECO:0007669"/>
    <property type="project" value="UniProtKB-KW"/>
</dbReference>
<evidence type="ECO:0000256" key="6">
    <source>
        <dbReference type="ARBA" id="ARBA00023239"/>
    </source>
</evidence>
<dbReference type="InterPro" id="IPR006156">
    <property type="entry name" value="Dihydroneopterin_aldolase"/>
</dbReference>
<gene>
    <name evidence="12" type="ORF">QN062_09250</name>
    <name evidence="11" type="ORF">QN216_03450</name>
    <name evidence="10" type="ORF">QN217_06990</name>
</gene>
<evidence type="ECO:0000313" key="11">
    <source>
        <dbReference type="EMBL" id="XDS49331.1"/>
    </source>
</evidence>
<evidence type="ECO:0000313" key="12">
    <source>
        <dbReference type="EMBL" id="XDS50552.1"/>
    </source>
</evidence>
<dbReference type="InterPro" id="IPR043133">
    <property type="entry name" value="GTP-CH-I_C/QueF"/>
</dbReference>
<organism evidence="12">
    <name type="scientific">Bifidobacterium fermentum</name>
    <dbReference type="NCBI Taxonomy" id="3059035"/>
    <lineage>
        <taxon>Bacteria</taxon>
        <taxon>Bacillati</taxon>
        <taxon>Actinomycetota</taxon>
        <taxon>Actinomycetes</taxon>
        <taxon>Bifidobacteriales</taxon>
        <taxon>Bifidobacteriaceae</taxon>
        <taxon>Bifidobacterium</taxon>
    </lineage>
</organism>
<feature type="region of interest" description="Disordered" evidence="8">
    <location>
        <begin position="139"/>
        <end position="172"/>
    </location>
</feature>
<dbReference type="EMBL" id="CP129682">
    <property type="protein sequence ID" value="XDS49331.1"/>
    <property type="molecule type" value="Genomic_DNA"/>
</dbReference>
<evidence type="ECO:0000256" key="7">
    <source>
        <dbReference type="ARBA" id="ARBA00032903"/>
    </source>
</evidence>
<name>A0AB39UNQ7_9BIFI</name>
<sequence>MDVMRLTGIRPERRGGGSTYDGPDSSSVSSGLRKPYASGADRRNEVSVDIVAYCDLHQAGVSADITQTVDYEQLAHRAASVIESEGNGLLEALAYAVAQSVLLSHRISLVEVTAHRVRCIRGVHVDDVSVTIQCGSSREDSLKHVDDAQSSEDVNGMTGHSPAQTRQSTEECRTVPMLKSTLKSALEPHVEHTVESASGLTAGSAAAASSHRSTDSDSAVGRDGRSVHTRQAVIALQTPVAPNGADEAQHALRMAVVGIDSVPGNQVLGISPLYRCIAVTQMDSFHAVVMVETTLDDAGIHSSLALLQSSHLRGGRSAGDVSQTRHGIRATLLDLRSRNHGVGSDASSPSGDFAENVGLSEHAESSEHAGFAEHAEILAPWNDLNASIRRPDSIEIGTMLKDMLRDAPNRRNINKVSDTWILGGAV</sequence>
<dbReference type="Gene3D" id="3.30.1130.10">
    <property type="match status" value="1"/>
</dbReference>
<feature type="domain" description="Dihydroneopterin aldolase/epimerase" evidence="9">
    <location>
        <begin position="36"/>
        <end position="134"/>
    </location>
</feature>
<feature type="region of interest" description="Disordered" evidence="8">
    <location>
        <begin position="189"/>
        <end position="226"/>
    </location>
</feature>
<dbReference type="RefSeq" id="WP_369341516.1">
    <property type="nucleotide sequence ID" value="NZ_CP129675.1"/>
</dbReference>
<accession>A0AB39UNQ7</accession>
<keyword evidence="6 12" id="KW-0456">Lyase</keyword>
<dbReference type="PANTHER" id="PTHR42844:SF1">
    <property type="entry name" value="DIHYDRONEOPTERIN ALDOLASE 1-RELATED"/>
    <property type="match status" value="1"/>
</dbReference>
<dbReference type="PANTHER" id="PTHR42844">
    <property type="entry name" value="DIHYDRONEOPTERIN ALDOLASE 1-RELATED"/>
    <property type="match status" value="1"/>
</dbReference>
<dbReference type="GO" id="GO:0004150">
    <property type="term" value="F:dihydroneopterin aldolase activity"/>
    <property type="evidence" value="ECO:0007669"/>
    <property type="project" value="UniProtKB-EC"/>
</dbReference>
<dbReference type="Pfam" id="PF02152">
    <property type="entry name" value="FolB"/>
    <property type="match status" value="1"/>
</dbReference>
<evidence type="ECO:0000256" key="4">
    <source>
        <dbReference type="ARBA" id="ARBA00013043"/>
    </source>
</evidence>
<evidence type="ECO:0000256" key="2">
    <source>
        <dbReference type="ARBA" id="ARBA00005013"/>
    </source>
</evidence>
<dbReference type="GO" id="GO:0016853">
    <property type="term" value="F:isomerase activity"/>
    <property type="evidence" value="ECO:0007669"/>
    <property type="project" value="UniProtKB-KW"/>
</dbReference>
<feature type="region of interest" description="Disordered" evidence="8">
    <location>
        <begin position="1"/>
        <end position="37"/>
    </location>
</feature>